<evidence type="ECO:0000313" key="2">
    <source>
        <dbReference type="EMBL" id="SUY23945.1"/>
    </source>
</evidence>
<sequence length="41" mass="4616">MNIYEQAIRLIENNEDFAFATITSHSGSTPRETGAMMIVKK</sequence>
<gene>
    <name evidence="2" type="ORF">NCTC13307_01989</name>
</gene>
<proteinExistence type="predicted"/>
<dbReference type="Pfam" id="PF02625">
    <property type="entry name" value="XdhC_CoxI"/>
    <property type="match status" value="1"/>
</dbReference>
<dbReference type="AlphaFoldDB" id="A0A381I8Z2"/>
<protein>
    <submittedName>
        <fullName evidence="2">Dehydrogenase accessory protein</fullName>
    </submittedName>
</protein>
<dbReference type="EMBL" id="UFWD01000001">
    <property type="protein sequence ID" value="SUY23945.1"/>
    <property type="molecule type" value="Genomic_DNA"/>
</dbReference>
<feature type="domain" description="XdhC- CoxI" evidence="1">
    <location>
        <begin position="11"/>
        <end position="40"/>
    </location>
</feature>
<reference evidence="2" key="1">
    <citation type="submission" date="2018-06" db="EMBL/GenBank/DDBJ databases">
        <authorList>
            <consortium name="Pathogen Informatics"/>
            <person name="Doyle S."/>
        </authorList>
    </citation>
    <scope>NUCLEOTIDE SEQUENCE</scope>
    <source>
        <strain evidence="2">NCTC13307</strain>
    </source>
</reference>
<organism evidence="2">
    <name type="scientific">Clostridioides difficile</name>
    <name type="common">Peptoclostridium difficile</name>
    <dbReference type="NCBI Taxonomy" id="1496"/>
    <lineage>
        <taxon>Bacteria</taxon>
        <taxon>Bacillati</taxon>
        <taxon>Bacillota</taxon>
        <taxon>Clostridia</taxon>
        <taxon>Peptostreptococcales</taxon>
        <taxon>Peptostreptococcaceae</taxon>
        <taxon>Clostridioides</taxon>
    </lineage>
</organism>
<evidence type="ECO:0000259" key="1">
    <source>
        <dbReference type="Pfam" id="PF02625"/>
    </source>
</evidence>
<dbReference type="InterPro" id="IPR003777">
    <property type="entry name" value="XdhC_CoxI"/>
</dbReference>
<accession>A0A381I8Z2</accession>
<name>A0A381I8Z2_CLODI</name>